<dbReference type="PANTHER" id="PTHR43003:SF5">
    <property type="entry name" value="DNA-3-METHYLADENINE GLYCOSYLASE"/>
    <property type="match status" value="1"/>
</dbReference>
<accession>A0A1E3NV40</accession>
<feature type="domain" description="HhH-GPD" evidence="5">
    <location>
        <begin position="135"/>
        <end position="303"/>
    </location>
</feature>
<gene>
    <name evidence="6" type="ORF">WICANDRAFT_36286</name>
</gene>
<organism evidence="6 7">
    <name type="scientific">Wickerhamomyces anomalus (strain ATCC 58044 / CBS 1984 / NCYC 433 / NRRL Y-366-8)</name>
    <name type="common">Yeast</name>
    <name type="synonym">Hansenula anomala</name>
    <dbReference type="NCBI Taxonomy" id="683960"/>
    <lineage>
        <taxon>Eukaryota</taxon>
        <taxon>Fungi</taxon>
        <taxon>Dikarya</taxon>
        <taxon>Ascomycota</taxon>
        <taxon>Saccharomycotina</taxon>
        <taxon>Saccharomycetes</taxon>
        <taxon>Phaffomycetales</taxon>
        <taxon>Wickerhamomycetaceae</taxon>
        <taxon>Wickerhamomyces</taxon>
    </lineage>
</organism>
<dbReference type="AlphaFoldDB" id="A0A1E3NV40"/>
<keyword evidence="7" id="KW-1185">Reference proteome</keyword>
<reference evidence="6 7" key="1">
    <citation type="journal article" date="2016" name="Proc. Natl. Acad. Sci. U.S.A.">
        <title>Comparative genomics of biotechnologically important yeasts.</title>
        <authorList>
            <person name="Riley R."/>
            <person name="Haridas S."/>
            <person name="Wolfe K.H."/>
            <person name="Lopes M.R."/>
            <person name="Hittinger C.T."/>
            <person name="Goeker M."/>
            <person name="Salamov A.A."/>
            <person name="Wisecaver J.H."/>
            <person name="Long T.M."/>
            <person name="Calvey C.H."/>
            <person name="Aerts A.L."/>
            <person name="Barry K.W."/>
            <person name="Choi C."/>
            <person name="Clum A."/>
            <person name="Coughlan A.Y."/>
            <person name="Deshpande S."/>
            <person name="Douglass A.P."/>
            <person name="Hanson S.J."/>
            <person name="Klenk H.-P."/>
            <person name="LaButti K.M."/>
            <person name="Lapidus A."/>
            <person name="Lindquist E.A."/>
            <person name="Lipzen A.M."/>
            <person name="Meier-Kolthoff J.P."/>
            <person name="Ohm R.A."/>
            <person name="Otillar R.P."/>
            <person name="Pangilinan J.L."/>
            <person name="Peng Y."/>
            <person name="Rokas A."/>
            <person name="Rosa C.A."/>
            <person name="Scheuner C."/>
            <person name="Sibirny A.A."/>
            <person name="Slot J.C."/>
            <person name="Stielow J.B."/>
            <person name="Sun H."/>
            <person name="Kurtzman C.P."/>
            <person name="Blackwell M."/>
            <person name="Grigoriev I.V."/>
            <person name="Jeffries T.W."/>
        </authorList>
    </citation>
    <scope>NUCLEOTIDE SEQUENCE [LARGE SCALE GENOMIC DNA]</scope>
    <source>
        <strain evidence="7">ATCC 58044 / CBS 1984 / NCYC 433 / NRRL Y-366-8</strain>
    </source>
</reference>
<feature type="region of interest" description="Disordered" evidence="4">
    <location>
        <begin position="1"/>
        <end position="57"/>
    </location>
</feature>
<evidence type="ECO:0000256" key="1">
    <source>
        <dbReference type="ARBA" id="ARBA00010817"/>
    </source>
</evidence>
<dbReference type="GO" id="GO:0005634">
    <property type="term" value="C:nucleus"/>
    <property type="evidence" value="ECO:0007669"/>
    <property type="project" value="TreeGrafter"/>
</dbReference>
<dbReference type="SUPFAM" id="SSF48150">
    <property type="entry name" value="DNA-glycosylase"/>
    <property type="match status" value="1"/>
</dbReference>
<keyword evidence="3" id="KW-0234">DNA repair</keyword>
<dbReference type="GO" id="GO:0008725">
    <property type="term" value="F:DNA-3-methyladenine glycosylase activity"/>
    <property type="evidence" value="ECO:0007669"/>
    <property type="project" value="TreeGrafter"/>
</dbReference>
<evidence type="ECO:0000313" key="6">
    <source>
        <dbReference type="EMBL" id="ODQ57008.1"/>
    </source>
</evidence>
<dbReference type="STRING" id="683960.A0A1E3NV40"/>
<name>A0A1E3NV40_WICAA</name>
<dbReference type="Gene3D" id="1.10.1670.40">
    <property type="match status" value="1"/>
</dbReference>
<dbReference type="PANTHER" id="PTHR43003">
    <property type="entry name" value="DNA-3-METHYLADENINE GLYCOSYLASE"/>
    <property type="match status" value="1"/>
</dbReference>
<evidence type="ECO:0000256" key="3">
    <source>
        <dbReference type="ARBA" id="ARBA00023204"/>
    </source>
</evidence>
<protein>
    <recommendedName>
        <fullName evidence="5">HhH-GPD domain-containing protein</fullName>
    </recommendedName>
</protein>
<comment type="similarity">
    <text evidence="1">Belongs to the alkylbase DNA glycosidase AlkA family.</text>
</comment>
<dbReference type="GO" id="GO:0006307">
    <property type="term" value="P:DNA alkylation repair"/>
    <property type="evidence" value="ECO:0007669"/>
    <property type="project" value="TreeGrafter"/>
</dbReference>
<evidence type="ECO:0000256" key="4">
    <source>
        <dbReference type="SAM" id="MobiDB-lite"/>
    </source>
</evidence>
<dbReference type="RefSeq" id="XP_019036215.1">
    <property type="nucleotide sequence ID" value="XM_019182416.1"/>
</dbReference>
<dbReference type="FunFam" id="1.10.340.30:FF:000004">
    <property type="entry name" value="DNA-3-methyladenine glycosylase II"/>
    <property type="match status" value="1"/>
</dbReference>
<dbReference type="GO" id="GO:0043916">
    <property type="term" value="F:DNA-7-methylguanine glycosylase activity"/>
    <property type="evidence" value="ECO:0007669"/>
    <property type="project" value="TreeGrafter"/>
</dbReference>
<dbReference type="Proteomes" id="UP000094112">
    <property type="component" value="Unassembled WGS sequence"/>
</dbReference>
<dbReference type="SMART" id="SM00478">
    <property type="entry name" value="ENDO3c"/>
    <property type="match status" value="1"/>
</dbReference>
<dbReference type="InterPro" id="IPR003265">
    <property type="entry name" value="HhH-GPD_domain"/>
</dbReference>
<dbReference type="EMBL" id="KV454214">
    <property type="protein sequence ID" value="ODQ57008.1"/>
    <property type="molecule type" value="Genomic_DNA"/>
</dbReference>
<dbReference type="InterPro" id="IPR011257">
    <property type="entry name" value="DNA_glycosylase"/>
</dbReference>
<dbReference type="GeneID" id="30199662"/>
<dbReference type="GO" id="GO:0032993">
    <property type="term" value="C:protein-DNA complex"/>
    <property type="evidence" value="ECO:0007669"/>
    <property type="project" value="TreeGrafter"/>
</dbReference>
<dbReference type="CDD" id="cd00056">
    <property type="entry name" value="ENDO3c"/>
    <property type="match status" value="1"/>
</dbReference>
<proteinExistence type="inferred from homology"/>
<dbReference type="Pfam" id="PF00730">
    <property type="entry name" value="HhH-GPD"/>
    <property type="match status" value="1"/>
</dbReference>
<evidence type="ECO:0000256" key="2">
    <source>
        <dbReference type="ARBA" id="ARBA00022763"/>
    </source>
</evidence>
<dbReference type="InterPro" id="IPR051912">
    <property type="entry name" value="Alkylbase_DNA_Glycosylase/TA"/>
</dbReference>
<sequence length="336" mass="37849">MSAAKRTLRSASIVRDFPQDGDKLGPINDEDIPSTPKKKRVRQSATPKSPKKKTSFKQREAELLLQYPIPSDLSLPESFKSLHQPEFVKGLKHVLTIDPSLYPLIVSQPFGPFHPSEKPSNTDQGHFEKLCRSVIGQQVSGAAARSIEAKFVGVFNDKGQFPTPQEVINTKDETLRSAGLSVRKTEYIKSICQNFIDGEISQKIFENCSDQDILEKLVSIKGIGEWSAKMFLTFALHKLDVFASDDLGVARGISRYLESRPEILQKAQKEVDTSIQKKKSKFDDGKKRDWKIIHDLYVQHIAKDYAPYRSLFMLICWRASSTNVDVLSETSTTTSK</sequence>
<evidence type="ECO:0000259" key="5">
    <source>
        <dbReference type="SMART" id="SM00478"/>
    </source>
</evidence>
<dbReference type="GO" id="GO:0032131">
    <property type="term" value="F:alkylated DNA binding"/>
    <property type="evidence" value="ECO:0007669"/>
    <property type="project" value="TreeGrafter"/>
</dbReference>
<dbReference type="OrthoDB" id="415889at2759"/>
<dbReference type="Gene3D" id="1.10.340.30">
    <property type="entry name" value="Hypothetical protein, domain 2"/>
    <property type="match status" value="1"/>
</dbReference>
<dbReference type="GO" id="GO:0006285">
    <property type="term" value="P:base-excision repair, AP site formation"/>
    <property type="evidence" value="ECO:0007669"/>
    <property type="project" value="TreeGrafter"/>
</dbReference>
<keyword evidence="2" id="KW-0227">DNA damage</keyword>
<evidence type="ECO:0000313" key="7">
    <source>
        <dbReference type="Proteomes" id="UP000094112"/>
    </source>
</evidence>